<comment type="caution">
    <text evidence="1">The sequence shown here is derived from an EMBL/GenBank/DDBJ whole genome shotgun (WGS) entry which is preliminary data.</text>
</comment>
<accession>A0ACB8YSK9</accession>
<protein>
    <submittedName>
        <fullName evidence="1">Uncharacterized protein</fullName>
    </submittedName>
</protein>
<sequence>MKIVIFLVSFLLSAAVNIFHVLTSSCRLAIPPNLISHVLTFGSVTINFKKGHPASFPRRGEAGSIAHLEFSLEGADFEAKIGFSREAAIYKLKSFLMAMKSKQLDITDSVIILDLVTSDIVTLFLWIS</sequence>
<proteinExistence type="predicted"/>
<keyword evidence="2" id="KW-1185">Reference proteome</keyword>
<reference evidence="2" key="1">
    <citation type="journal article" date="2022" name="Mol. Ecol. Resour.">
        <title>The genomes of chicory, endive, great burdock and yacon provide insights into Asteraceae palaeo-polyploidization history and plant inulin production.</title>
        <authorList>
            <person name="Fan W."/>
            <person name="Wang S."/>
            <person name="Wang H."/>
            <person name="Wang A."/>
            <person name="Jiang F."/>
            <person name="Liu H."/>
            <person name="Zhao H."/>
            <person name="Xu D."/>
            <person name="Zhang Y."/>
        </authorList>
    </citation>
    <scope>NUCLEOTIDE SEQUENCE [LARGE SCALE GENOMIC DNA]</scope>
    <source>
        <strain evidence="2">cv. Punajuju</strain>
    </source>
</reference>
<name>A0ACB8YSK9_CICIN</name>
<evidence type="ECO:0000313" key="2">
    <source>
        <dbReference type="Proteomes" id="UP001055811"/>
    </source>
</evidence>
<organism evidence="1 2">
    <name type="scientific">Cichorium intybus</name>
    <name type="common">Chicory</name>
    <dbReference type="NCBI Taxonomy" id="13427"/>
    <lineage>
        <taxon>Eukaryota</taxon>
        <taxon>Viridiplantae</taxon>
        <taxon>Streptophyta</taxon>
        <taxon>Embryophyta</taxon>
        <taxon>Tracheophyta</taxon>
        <taxon>Spermatophyta</taxon>
        <taxon>Magnoliopsida</taxon>
        <taxon>eudicotyledons</taxon>
        <taxon>Gunneridae</taxon>
        <taxon>Pentapetalae</taxon>
        <taxon>asterids</taxon>
        <taxon>campanulids</taxon>
        <taxon>Asterales</taxon>
        <taxon>Asteraceae</taxon>
        <taxon>Cichorioideae</taxon>
        <taxon>Cichorieae</taxon>
        <taxon>Cichoriinae</taxon>
        <taxon>Cichorium</taxon>
    </lineage>
</organism>
<dbReference type="EMBL" id="CM042017">
    <property type="protein sequence ID" value="KAI3688460.1"/>
    <property type="molecule type" value="Genomic_DNA"/>
</dbReference>
<evidence type="ECO:0000313" key="1">
    <source>
        <dbReference type="EMBL" id="KAI3688460.1"/>
    </source>
</evidence>
<dbReference type="Proteomes" id="UP001055811">
    <property type="component" value="Linkage Group LG09"/>
</dbReference>
<gene>
    <name evidence="1" type="ORF">L2E82_46054</name>
</gene>
<reference evidence="1 2" key="2">
    <citation type="journal article" date="2022" name="Mol. Ecol. Resour.">
        <title>The genomes of chicory, endive, great burdock and yacon provide insights into Asteraceae paleo-polyploidization history and plant inulin production.</title>
        <authorList>
            <person name="Fan W."/>
            <person name="Wang S."/>
            <person name="Wang H."/>
            <person name="Wang A."/>
            <person name="Jiang F."/>
            <person name="Liu H."/>
            <person name="Zhao H."/>
            <person name="Xu D."/>
            <person name="Zhang Y."/>
        </authorList>
    </citation>
    <scope>NUCLEOTIDE SEQUENCE [LARGE SCALE GENOMIC DNA]</scope>
    <source>
        <strain evidence="2">cv. Punajuju</strain>
        <tissue evidence="1">Leaves</tissue>
    </source>
</reference>